<keyword evidence="1" id="KW-0732">Signal</keyword>
<gene>
    <name evidence="2" type="ORF">WKV53_13915</name>
</gene>
<reference evidence="2 3" key="1">
    <citation type="submission" date="2024-04" db="EMBL/GenBank/DDBJ databases">
        <title>Luteolibacter sp. isolated from soil.</title>
        <authorList>
            <person name="An J."/>
        </authorList>
    </citation>
    <scope>NUCLEOTIDE SEQUENCE [LARGE SCALE GENOMIC DNA]</scope>
    <source>
        <strain evidence="2 3">Y139</strain>
    </source>
</reference>
<evidence type="ECO:0000313" key="2">
    <source>
        <dbReference type="EMBL" id="MEK7951608.1"/>
    </source>
</evidence>
<evidence type="ECO:0000313" key="3">
    <source>
        <dbReference type="Proteomes" id="UP001371305"/>
    </source>
</evidence>
<proteinExistence type="predicted"/>
<sequence length="487" mass="53547">MALHSTLRGCSLPLAIALLGVLPSTARAQNFPSPGNPIITRVQFVFSLVTHYNSVFDRIDFYNDHGSPLGNANYAVPFLVYEPTVTLYNPYNVPMSLIDPIVKISDPPIGFTFKKNGVFLRDDFAAGNFLGLARFQATNESNPAARKTFTLRLSDPPTNPQPGIRVTLQPGESKTFGTWMENNWTWGLEFAGGYSRSFFDSNFYSNFTNVDNRTQNQFGIEAISSSAPYNRAGFQTDGLSLTSGRPPATLYSFETGTLFTSPNWVSIKMTDTVSVQAKTMRTNPNPPETGADFQVDFMRKQTSSPPATLIKSFPMSLTGLIQHPAQPVISRTYQVRDLLQKPTDQTLGGKSPFASLTMIAKSRALREKRFYTTPAVPASDLYEMHFSEVQDFTLGTGILASDAPTGAPQIIAYTRSGDTLYIDFSGRADLYGINNWKVRGSNNLHDGFPDNLDSVTTVTTGQSASGIYKAAINIAGHGDQYFIRIEE</sequence>
<keyword evidence="3" id="KW-1185">Reference proteome</keyword>
<feature type="chain" id="PRO_5046276806" evidence="1">
    <location>
        <begin position="29"/>
        <end position="487"/>
    </location>
</feature>
<name>A0ABU9AVK8_9BACT</name>
<organism evidence="2 3">
    <name type="scientific">Luteolibacter soli</name>
    <dbReference type="NCBI Taxonomy" id="3135280"/>
    <lineage>
        <taxon>Bacteria</taxon>
        <taxon>Pseudomonadati</taxon>
        <taxon>Verrucomicrobiota</taxon>
        <taxon>Verrucomicrobiia</taxon>
        <taxon>Verrucomicrobiales</taxon>
        <taxon>Verrucomicrobiaceae</taxon>
        <taxon>Luteolibacter</taxon>
    </lineage>
</organism>
<protein>
    <submittedName>
        <fullName evidence="2">Uncharacterized protein</fullName>
    </submittedName>
</protein>
<dbReference type="RefSeq" id="WP_341405241.1">
    <property type="nucleotide sequence ID" value="NZ_JBBUKT010000005.1"/>
</dbReference>
<accession>A0ABU9AVK8</accession>
<comment type="caution">
    <text evidence="2">The sequence shown here is derived from an EMBL/GenBank/DDBJ whole genome shotgun (WGS) entry which is preliminary data.</text>
</comment>
<dbReference type="Proteomes" id="UP001371305">
    <property type="component" value="Unassembled WGS sequence"/>
</dbReference>
<evidence type="ECO:0000256" key="1">
    <source>
        <dbReference type="SAM" id="SignalP"/>
    </source>
</evidence>
<dbReference type="EMBL" id="JBBUKT010000005">
    <property type="protein sequence ID" value="MEK7951608.1"/>
    <property type="molecule type" value="Genomic_DNA"/>
</dbReference>
<feature type="signal peptide" evidence="1">
    <location>
        <begin position="1"/>
        <end position="28"/>
    </location>
</feature>